<feature type="non-terminal residue" evidence="1">
    <location>
        <position position="1"/>
    </location>
</feature>
<protein>
    <submittedName>
        <fullName evidence="1">Uncharacterized protein</fullName>
    </submittedName>
</protein>
<dbReference type="EMBL" id="HACG01021599">
    <property type="protein sequence ID" value="CEK68464.1"/>
    <property type="molecule type" value="Transcribed_RNA"/>
</dbReference>
<accession>A0A0B6ZIP3</accession>
<gene>
    <name evidence="1" type="primary">ORF66400</name>
</gene>
<reference evidence="1" key="1">
    <citation type="submission" date="2014-12" db="EMBL/GenBank/DDBJ databases">
        <title>Insight into the proteome of Arion vulgaris.</title>
        <authorList>
            <person name="Aradska J."/>
            <person name="Bulat T."/>
            <person name="Smidak R."/>
            <person name="Sarate P."/>
            <person name="Gangsoo J."/>
            <person name="Sialana F."/>
            <person name="Bilban M."/>
            <person name="Lubec G."/>
        </authorList>
    </citation>
    <scope>NUCLEOTIDE SEQUENCE</scope>
    <source>
        <tissue evidence="1">Skin</tissue>
    </source>
</reference>
<feature type="non-terminal residue" evidence="1">
    <location>
        <position position="71"/>
    </location>
</feature>
<dbReference type="AlphaFoldDB" id="A0A0B6ZIP3"/>
<sequence>NLDPHSFVSRHAQECLARVTTGDLLTETEENIVTTLALVSPGVIAPQLITYIQSLLANPSLTRITQEEYGI</sequence>
<organism evidence="1">
    <name type="scientific">Arion vulgaris</name>
    <dbReference type="NCBI Taxonomy" id="1028688"/>
    <lineage>
        <taxon>Eukaryota</taxon>
        <taxon>Metazoa</taxon>
        <taxon>Spiralia</taxon>
        <taxon>Lophotrochozoa</taxon>
        <taxon>Mollusca</taxon>
        <taxon>Gastropoda</taxon>
        <taxon>Heterobranchia</taxon>
        <taxon>Euthyneura</taxon>
        <taxon>Panpulmonata</taxon>
        <taxon>Eupulmonata</taxon>
        <taxon>Stylommatophora</taxon>
        <taxon>Helicina</taxon>
        <taxon>Arionoidea</taxon>
        <taxon>Arionidae</taxon>
        <taxon>Arion</taxon>
    </lineage>
</organism>
<evidence type="ECO:0000313" key="1">
    <source>
        <dbReference type="EMBL" id="CEK68464.1"/>
    </source>
</evidence>
<name>A0A0B6ZIP3_9EUPU</name>
<proteinExistence type="predicted"/>